<keyword evidence="12 19" id="KW-0375">Hydrogen ion transport</keyword>
<dbReference type="GeneID" id="67182118"/>
<evidence type="ECO:0000256" key="16">
    <source>
        <dbReference type="ARBA" id="ARBA00023004"/>
    </source>
</evidence>
<protein>
    <recommendedName>
        <fullName evidence="19">Cbb3-type cytochrome c oxidase subunit</fullName>
    </recommendedName>
</protein>
<keyword evidence="18 19" id="KW-0472">Membrane</keyword>
<dbReference type="GO" id="GO:0005886">
    <property type="term" value="C:plasma membrane"/>
    <property type="evidence" value="ECO:0007669"/>
    <property type="project" value="UniProtKB-SubCell"/>
</dbReference>
<sequence length="329" mass="35453">MSNILSVIVIFCVLAVMVGSLLLLIWCQKDKMGKEEGESMGHTFDGIEEINNPLPKWWSYMFVLTIVFGVGYLALYPGMGNFAGLLNWTSANKQVVNLEQSREQAEAARAEGATARVQYDREVAAADDHFGPIFQAFAARSIEDLAQDEDAKKIGQRLFLQNCSQCHGSDAKGSRGFPDLTDGGWLYGGDPQTIKTTILNGRRGMMPPKGGLPITDEEIPALAEYVLSLSGRDHDASQLAAGQAAFMKGCFACHGMDGKGNPLLGAPNLTDDAWVYGGSRGYIIESITNGRAGVMPAWKDLLGEDKVHLITAYVYSLSADSTGSAEAAE</sequence>
<evidence type="ECO:0000256" key="7">
    <source>
        <dbReference type="ARBA" id="ARBA00022617"/>
    </source>
</evidence>
<dbReference type="GO" id="GO:0016491">
    <property type="term" value="F:oxidoreductase activity"/>
    <property type="evidence" value="ECO:0007669"/>
    <property type="project" value="UniProtKB-KW"/>
</dbReference>
<keyword evidence="4 19" id="KW-0813">Transport</keyword>
<evidence type="ECO:0000256" key="20">
    <source>
        <dbReference type="PIRSR" id="PIRSR000006-1"/>
    </source>
</evidence>
<evidence type="ECO:0000256" key="15">
    <source>
        <dbReference type="ARBA" id="ARBA00023002"/>
    </source>
</evidence>
<dbReference type="EMBL" id="CP002209">
    <property type="protein sequence ID" value="ADN76109.1"/>
    <property type="molecule type" value="Genomic_DNA"/>
</dbReference>
<dbReference type="PANTHER" id="PTHR33751">
    <property type="entry name" value="CBB3-TYPE CYTOCHROME C OXIDASE SUBUNIT FIXP"/>
    <property type="match status" value="1"/>
</dbReference>
<dbReference type="InterPro" id="IPR008168">
    <property type="entry name" value="Cyt_C_IC"/>
</dbReference>
<dbReference type="PIRSF" id="PIRSF000006">
    <property type="entry name" value="Cbb3-Cox_fixP"/>
    <property type="match status" value="1"/>
</dbReference>
<comment type="pathway">
    <text evidence="2 19">Energy metabolism; oxidative phosphorylation.</text>
</comment>
<dbReference type="GO" id="GO:1902600">
    <property type="term" value="P:proton transmembrane transport"/>
    <property type="evidence" value="ECO:0007669"/>
    <property type="project" value="UniProtKB-KW"/>
</dbReference>
<evidence type="ECO:0000256" key="3">
    <source>
        <dbReference type="ARBA" id="ARBA00006113"/>
    </source>
</evidence>
<keyword evidence="7 19" id="KW-0349">Heme</keyword>
<evidence type="ECO:0000256" key="21">
    <source>
        <dbReference type="PIRSR" id="PIRSR000006-2"/>
    </source>
</evidence>
<keyword evidence="25" id="KW-1185">Reference proteome</keyword>
<dbReference type="UniPathway" id="UPA00705"/>
<dbReference type="STRING" id="550540.Fbal_1906"/>
<evidence type="ECO:0000256" key="2">
    <source>
        <dbReference type="ARBA" id="ARBA00004673"/>
    </source>
</evidence>
<dbReference type="Gene3D" id="6.10.280.130">
    <property type="match status" value="1"/>
</dbReference>
<dbReference type="InterPro" id="IPR036909">
    <property type="entry name" value="Cyt_c-like_dom_sf"/>
</dbReference>
<dbReference type="RefSeq" id="WP_013345415.1">
    <property type="nucleotide sequence ID" value="NC_014541.1"/>
</dbReference>
<feature type="binding site" description="covalent" evidence="21">
    <location>
        <position position="163"/>
    </location>
    <ligand>
        <name>heme c</name>
        <dbReference type="ChEBI" id="CHEBI:61717"/>
        <label>1</label>
    </ligand>
</feature>
<dbReference type="PANTHER" id="PTHR33751:SF1">
    <property type="entry name" value="CBB3-TYPE CYTOCHROME C OXIDASE SUBUNIT FIXP"/>
    <property type="match status" value="1"/>
</dbReference>
<evidence type="ECO:0000259" key="23">
    <source>
        <dbReference type="PROSITE" id="PS51007"/>
    </source>
</evidence>
<dbReference type="KEGG" id="fbl:Fbal_1906"/>
<keyword evidence="17 19" id="KW-0406">Ion transport</keyword>
<keyword evidence="14 22" id="KW-1133">Transmembrane helix</keyword>
<dbReference type="OrthoDB" id="9811281at2"/>
<dbReference type="Pfam" id="PF14715">
    <property type="entry name" value="FixP_N"/>
    <property type="match status" value="1"/>
</dbReference>
<evidence type="ECO:0000256" key="12">
    <source>
        <dbReference type="ARBA" id="ARBA00022781"/>
    </source>
</evidence>
<accession>E1ST62</accession>
<proteinExistence type="inferred from homology"/>
<evidence type="ECO:0000256" key="11">
    <source>
        <dbReference type="ARBA" id="ARBA00022737"/>
    </source>
</evidence>
<dbReference type="InterPro" id="IPR004678">
    <property type="entry name" value="Cyt_c_oxidase_cbb3_su3"/>
</dbReference>
<evidence type="ECO:0000256" key="4">
    <source>
        <dbReference type="ARBA" id="ARBA00022448"/>
    </source>
</evidence>
<reference evidence="24 25" key="1">
    <citation type="journal article" date="2010" name="Stand. Genomic Sci.">
        <title>Complete genome sequence of Ferrimonas balearica type strain (PAT).</title>
        <authorList>
            <person name="Nolan M."/>
            <person name="Sikorski J."/>
            <person name="Davenport K."/>
            <person name="Lucas S."/>
            <person name="Glavina Del Rio T."/>
            <person name="Tice H."/>
            <person name="Cheng J."/>
            <person name="Goodwin L."/>
            <person name="Pitluck S."/>
            <person name="Liolios K."/>
            <person name="Ivanova N."/>
            <person name="Mavromatis K."/>
            <person name="Ovchinnikova G."/>
            <person name="Pati A."/>
            <person name="Chen A."/>
            <person name="Palaniappan K."/>
            <person name="Land M."/>
            <person name="Hauser L."/>
            <person name="Chang Y."/>
            <person name="Jeffries C."/>
            <person name="Tapia R."/>
            <person name="Brettin T."/>
            <person name="Detter J."/>
            <person name="Han C."/>
            <person name="Yasawong M."/>
            <person name="Rohde M."/>
            <person name="Tindall B."/>
            <person name="Goker M."/>
            <person name="Woyke T."/>
            <person name="Bristow J."/>
            <person name="Eisen J."/>
            <person name="Markowitz V."/>
            <person name="Hugenholtz P."/>
            <person name="Kyrpides N."/>
            <person name="Klenk H."/>
            <person name="Lapidus A."/>
        </authorList>
    </citation>
    <scope>NUCLEOTIDE SEQUENCE [LARGE SCALE GENOMIC DNA]</scope>
    <source>
        <strain evidence="25">DSM 9799 / CCM 4581 / KCTC 23876 / PAT</strain>
    </source>
</reference>
<evidence type="ECO:0000256" key="1">
    <source>
        <dbReference type="ARBA" id="ARBA00004533"/>
    </source>
</evidence>
<evidence type="ECO:0000256" key="9">
    <source>
        <dbReference type="ARBA" id="ARBA00022692"/>
    </source>
</evidence>
<dbReference type="Pfam" id="PF13442">
    <property type="entry name" value="Cytochrome_CBB3"/>
    <property type="match status" value="2"/>
</dbReference>
<comment type="similarity">
    <text evidence="3 19">Belongs to the CcoP / FixP family.</text>
</comment>
<feature type="binding site" description="axial binding residue" evidence="20">
    <location>
        <position position="167"/>
    </location>
    <ligand>
        <name>heme c</name>
        <dbReference type="ChEBI" id="CHEBI:61717"/>
        <label>1</label>
    </ligand>
    <ligandPart>
        <name>Fe</name>
        <dbReference type="ChEBI" id="CHEBI:18248"/>
    </ligandPart>
</feature>
<dbReference type="SUPFAM" id="SSF46626">
    <property type="entry name" value="Cytochrome c"/>
    <property type="match status" value="2"/>
</dbReference>
<comment type="subcellular location">
    <subcellularLocation>
        <location evidence="1 19">Cell inner membrane</location>
    </subcellularLocation>
</comment>
<dbReference type="InterPro" id="IPR050597">
    <property type="entry name" value="Cytochrome_c_Oxidase_Subunit"/>
</dbReference>
<keyword evidence="9 22" id="KW-0812">Transmembrane</keyword>
<evidence type="ECO:0000256" key="13">
    <source>
        <dbReference type="ARBA" id="ARBA00022982"/>
    </source>
</evidence>
<comment type="function">
    <text evidence="19">C-type cytochrome. Part of the cbb3-type cytochrome c oxidase complex.</text>
</comment>
<dbReference type="InterPro" id="IPR038414">
    <property type="entry name" value="CcoP_N_sf"/>
</dbReference>
<feature type="binding site" description="covalent" evidence="21">
    <location>
        <position position="166"/>
    </location>
    <ligand>
        <name>heme c</name>
        <dbReference type="ChEBI" id="CHEBI:61717"/>
        <label>1</label>
    </ligand>
</feature>
<feature type="binding site" description="covalent" evidence="21">
    <location>
        <position position="250"/>
    </location>
    <ligand>
        <name>heme c</name>
        <dbReference type="ChEBI" id="CHEBI:61717"/>
        <label>2</label>
    </ligand>
</feature>
<feature type="domain" description="Cytochrome c" evidence="23">
    <location>
        <begin position="237"/>
        <end position="318"/>
    </location>
</feature>
<feature type="transmembrane region" description="Helical" evidence="22">
    <location>
        <begin position="57"/>
        <end position="76"/>
    </location>
</feature>
<dbReference type="AlphaFoldDB" id="E1ST62"/>
<feature type="binding site" description="axial binding residue" evidence="20">
    <location>
        <position position="254"/>
    </location>
    <ligand>
        <name>heme c</name>
        <dbReference type="ChEBI" id="CHEBI:61717"/>
        <label>2</label>
    </ligand>
    <ligandPart>
        <name>Fe</name>
        <dbReference type="ChEBI" id="CHEBI:18248"/>
    </ligandPart>
</feature>
<dbReference type="NCBIfam" id="TIGR00782">
    <property type="entry name" value="ccoP"/>
    <property type="match status" value="1"/>
</dbReference>
<keyword evidence="13 19" id="KW-0249">Electron transport</keyword>
<evidence type="ECO:0000256" key="19">
    <source>
        <dbReference type="PIRNR" id="PIRNR000006"/>
    </source>
</evidence>
<evidence type="ECO:0000313" key="24">
    <source>
        <dbReference type="EMBL" id="ADN76109.1"/>
    </source>
</evidence>
<dbReference type="Proteomes" id="UP000006683">
    <property type="component" value="Chromosome"/>
</dbReference>
<dbReference type="Gene3D" id="1.10.760.10">
    <property type="entry name" value="Cytochrome c-like domain"/>
    <property type="match status" value="2"/>
</dbReference>
<comment type="subunit">
    <text evidence="19">Component of the cbb3-type cytochrome c oxidase.</text>
</comment>
<name>E1ST62_FERBD</name>
<dbReference type="PROSITE" id="PS51007">
    <property type="entry name" value="CYTC"/>
    <property type="match status" value="2"/>
</dbReference>
<evidence type="ECO:0000256" key="10">
    <source>
        <dbReference type="ARBA" id="ARBA00022723"/>
    </source>
</evidence>
<dbReference type="GO" id="GO:0005506">
    <property type="term" value="F:iron ion binding"/>
    <property type="evidence" value="ECO:0007669"/>
    <property type="project" value="InterPro"/>
</dbReference>
<evidence type="ECO:0000256" key="5">
    <source>
        <dbReference type="ARBA" id="ARBA00022475"/>
    </source>
</evidence>
<keyword evidence="6 19" id="KW-0997">Cell inner membrane</keyword>
<keyword evidence="5 19" id="KW-1003">Cell membrane</keyword>
<dbReference type="GO" id="GO:0009055">
    <property type="term" value="F:electron transfer activity"/>
    <property type="evidence" value="ECO:0007669"/>
    <property type="project" value="InterPro"/>
</dbReference>
<feature type="binding site" description="axial binding residue" evidence="20">
    <location>
        <position position="295"/>
    </location>
    <ligand>
        <name>heme c</name>
        <dbReference type="ChEBI" id="CHEBI:61717"/>
        <label>1</label>
    </ligand>
    <ligandPart>
        <name>Fe</name>
        <dbReference type="ChEBI" id="CHEBI:18248"/>
    </ligandPart>
</feature>
<keyword evidence="15 19" id="KW-0560">Oxidoreductase</keyword>
<comment type="cofactor">
    <cofactor evidence="19 21">
        <name>heme c</name>
        <dbReference type="ChEBI" id="CHEBI:61717"/>
    </cofactor>
    <text evidence="19 21">Binds 2 heme C groups per subunit.</text>
</comment>
<organism evidence="24 25">
    <name type="scientific">Ferrimonas balearica (strain DSM 9799 / CCM 4581 / KCTC 23876 / PAT)</name>
    <dbReference type="NCBI Taxonomy" id="550540"/>
    <lineage>
        <taxon>Bacteria</taxon>
        <taxon>Pseudomonadati</taxon>
        <taxon>Pseudomonadota</taxon>
        <taxon>Gammaproteobacteria</taxon>
        <taxon>Alteromonadales</taxon>
        <taxon>Ferrimonadaceae</taxon>
        <taxon>Ferrimonas</taxon>
    </lineage>
</organism>
<dbReference type="GO" id="GO:0006119">
    <property type="term" value="P:oxidative phosphorylation"/>
    <property type="evidence" value="ECO:0007669"/>
    <property type="project" value="UniProtKB-UniPathway"/>
</dbReference>
<evidence type="ECO:0000256" key="14">
    <source>
        <dbReference type="ARBA" id="ARBA00022989"/>
    </source>
</evidence>
<dbReference type="HOGENOM" id="CLU_047545_2_0_6"/>
<dbReference type="eggNOG" id="COG2010">
    <property type="taxonomic scope" value="Bacteria"/>
</dbReference>
<evidence type="ECO:0000256" key="22">
    <source>
        <dbReference type="SAM" id="Phobius"/>
    </source>
</evidence>
<keyword evidence="16 19" id="KW-0408">Iron</keyword>
<evidence type="ECO:0000256" key="18">
    <source>
        <dbReference type="ARBA" id="ARBA00023136"/>
    </source>
</evidence>
<feature type="binding site" description="covalent" evidence="21">
    <location>
        <position position="253"/>
    </location>
    <ligand>
        <name>heme c</name>
        <dbReference type="ChEBI" id="CHEBI:61717"/>
        <label>2</label>
    </ligand>
</feature>
<dbReference type="InterPro" id="IPR009056">
    <property type="entry name" value="Cyt_c-like_dom"/>
</dbReference>
<evidence type="ECO:0000313" key="25">
    <source>
        <dbReference type="Proteomes" id="UP000006683"/>
    </source>
</evidence>
<evidence type="ECO:0000256" key="8">
    <source>
        <dbReference type="ARBA" id="ARBA00022660"/>
    </source>
</evidence>
<dbReference type="GO" id="GO:0020037">
    <property type="term" value="F:heme binding"/>
    <property type="evidence" value="ECO:0007669"/>
    <property type="project" value="InterPro"/>
</dbReference>
<feature type="binding site" description="axial binding residue" evidence="20">
    <location>
        <position position="206"/>
    </location>
    <ligand>
        <name>heme c</name>
        <dbReference type="ChEBI" id="CHEBI:61717"/>
        <label>2</label>
    </ligand>
    <ligandPart>
        <name>Fe</name>
        <dbReference type="ChEBI" id="CHEBI:18248"/>
    </ligandPart>
</feature>
<dbReference type="PRINTS" id="PR00605">
    <property type="entry name" value="CYTCHROMECIC"/>
</dbReference>
<evidence type="ECO:0000256" key="6">
    <source>
        <dbReference type="ARBA" id="ARBA00022519"/>
    </source>
</evidence>
<keyword evidence="10 19" id="KW-0479">Metal-binding</keyword>
<feature type="transmembrane region" description="Helical" evidence="22">
    <location>
        <begin position="7"/>
        <end position="26"/>
    </location>
</feature>
<feature type="domain" description="Cytochrome c" evidence="23">
    <location>
        <begin position="150"/>
        <end position="230"/>
    </location>
</feature>
<gene>
    <name evidence="24" type="ordered locus">Fbal_1906</name>
</gene>
<keyword evidence="8 19" id="KW-0679">Respiratory chain</keyword>
<dbReference type="InterPro" id="IPR032858">
    <property type="entry name" value="CcoP_N"/>
</dbReference>
<evidence type="ECO:0000256" key="17">
    <source>
        <dbReference type="ARBA" id="ARBA00023065"/>
    </source>
</evidence>
<keyword evidence="11" id="KW-0677">Repeat</keyword>